<evidence type="ECO:0000313" key="3">
    <source>
        <dbReference type="Proteomes" id="UP000030664"/>
    </source>
</evidence>
<reference evidence="2 3" key="1">
    <citation type="submission" date="2014-09" db="EMBL/GenBank/DDBJ databases">
        <title>High-quality draft genome sequence of Kocuria marina SO9-6, an actinobacterium isolated from a copper mine.</title>
        <authorList>
            <person name="Castro D.B."/>
            <person name="Pereira L.B."/>
            <person name="Silva M.V."/>
            <person name="Silva B.P."/>
            <person name="Zanardi B.R."/>
            <person name="Carlos C."/>
            <person name="Belgini D.R."/>
            <person name="Limache E.G."/>
            <person name="Lacerda G.V."/>
            <person name="Nery M.B."/>
            <person name="Gomes M.B."/>
            <person name="Souza S."/>
            <person name="Silva T.M."/>
            <person name="Rodrigues V.D."/>
            <person name="Paulino L.C."/>
            <person name="Vicentini R."/>
            <person name="Ferraz L.F."/>
            <person name="Ottoboni L.M."/>
        </authorList>
    </citation>
    <scope>NUCLEOTIDE SEQUENCE [LARGE SCALE GENOMIC DNA]</scope>
    <source>
        <strain evidence="2 3">SO9-6</strain>
    </source>
</reference>
<dbReference type="Proteomes" id="UP000030664">
    <property type="component" value="Unassembled WGS sequence"/>
</dbReference>
<dbReference type="eggNOG" id="COG1192">
    <property type="taxonomic scope" value="Bacteria"/>
</dbReference>
<proteinExistence type="predicted"/>
<evidence type="ECO:0000259" key="1">
    <source>
        <dbReference type="Pfam" id="PF13614"/>
    </source>
</evidence>
<accession>A0A0B0DBM7</accession>
<dbReference type="PANTHER" id="PTHR13696:SF52">
    <property type="entry name" value="PARA FAMILY PROTEIN CT_582"/>
    <property type="match status" value="1"/>
</dbReference>
<dbReference type="PIRSF" id="PIRSF009320">
    <property type="entry name" value="Nuc_binding_HP_1000"/>
    <property type="match status" value="1"/>
</dbReference>
<dbReference type="RefSeq" id="WP_035964270.1">
    <property type="nucleotide sequence ID" value="NZ_JROM01000030.1"/>
</dbReference>
<dbReference type="InterPro" id="IPR025669">
    <property type="entry name" value="AAA_dom"/>
</dbReference>
<evidence type="ECO:0000313" key="2">
    <source>
        <dbReference type="EMBL" id="KHE74185.1"/>
    </source>
</evidence>
<dbReference type="STRING" id="223184.AS25_08420"/>
<dbReference type="InterPro" id="IPR027417">
    <property type="entry name" value="P-loop_NTPase"/>
</dbReference>
<dbReference type="Gene3D" id="3.40.50.300">
    <property type="entry name" value="P-loop containing nucleotide triphosphate hydrolases"/>
    <property type="match status" value="1"/>
</dbReference>
<dbReference type="SUPFAM" id="SSF52540">
    <property type="entry name" value="P-loop containing nucleoside triphosphate hydrolases"/>
    <property type="match status" value="1"/>
</dbReference>
<gene>
    <name evidence="2" type="ORF">AS25_08420</name>
</gene>
<dbReference type="AlphaFoldDB" id="A0A0B0DBM7"/>
<organism evidence="2 3">
    <name type="scientific">Kocuria marina</name>
    <dbReference type="NCBI Taxonomy" id="223184"/>
    <lineage>
        <taxon>Bacteria</taxon>
        <taxon>Bacillati</taxon>
        <taxon>Actinomycetota</taxon>
        <taxon>Actinomycetes</taxon>
        <taxon>Micrococcales</taxon>
        <taxon>Micrococcaceae</taxon>
        <taxon>Kocuria</taxon>
    </lineage>
</organism>
<dbReference type="InterPro" id="IPR050678">
    <property type="entry name" value="DNA_Partitioning_ATPase"/>
</dbReference>
<comment type="caution">
    <text evidence="2">The sequence shown here is derived from an EMBL/GenBank/DDBJ whole genome shotgun (WGS) entry which is preliminary data.</text>
</comment>
<dbReference type="EMBL" id="JROM01000030">
    <property type="protein sequence ID" value="KHE74185.1"/>
    <property type="molecule type" value="Genomic_DNA"/>
</dbReference>
<dbReference type="PANTHER" id="PTHR13696">
    <property type="entry name" value="P-LOOP CONTAINING NUCLEOSIDE TRIPHOSPHATE HYDROLASE"/>
    <property type="match status" value="1"/>
</dbReference>
<dbReference type="CDD" id="cd02042">
    <property type="entry name" value="ParAB_family"/>
    <property type="match status" value="1"/>
</dbReference>
<dbReference type="Pfam" id="PF13614">
    <property type="entry name" value="AAA_31"/>
    <property type="match status" value="1"/>
</dbReference>
<feature type="domain" description="AAA" evidence="1">
    <location>
        <begin position="2"/>
        <end position="182"/>
    </location>
</feature>
<name>A0A0B0DBM7_9MICC</name>
<protein>
    <recommendedName>
        <fullName evidence="1">AAA domain-containing protein</fullName>
    </recommendedName>
</protein>
<sequence length="265" mass="27943">MIVTVGNNKGGVGKTGVLTQLAAALVRAGHNVLVVDLDPQGNASRQLGWTDDHESPAPTIGDALRDATKGIAVDALVKAADLSSGFGADLLPSRVDLENRINEAAKIGAAMRLKKVLAGWTDDYDVVLIDTPPSLGHLTQMALAASDVAVGVTQPEFDSIEAVTRFRSFVEEHAEDLANPELRSAGVIVNLYKKINEHSYQLEGLQDLVGPGEILDPIIPERSVIKEAAAAAASLAEYKTPAGRQMTGLFDQLAISFTDKIGAAK</sequence>